<feature type="region of interest" description="Disordered" evidence="5">
    <location>
        <begin position="405"/>
        <end position="428"/>
    </location>
</feature>
<feature type="compositionally biased region" description="Pro residues" evidence="5">
    <location>
        <begin position="1"/>
        <end position="11"/>
    </location>
</feature>
<dbReference type="CTD" id="11346"/>
<evidence type="ECO:0000256" key="3">
    <source>
        <dbReference type="ARBA" id="ARBA00022553"/>
    </source>
</evidence>
<feature type="compositionally biased region" description="Low complexity" evidence="5">
    <location>
        <begin position="209"/>
        <end position="219"/>
    </location>
</feature>
<feature type="compositionally biased region" description="Basic and acidic residues" evidence="5">
    <location>
        <begin position="646"/>
        <end position="656"/>
    </location>
</feature>
<dbReference type="InterPro" id="IPR051976">
    <property type="entry name" value="Synaptopodin_domain"/>
</dbReference>
<dbReference type="PANTHER" id="PTHR24217">
    <property type="entry name" value="PUTATIVE-RELATED"/>
    <property type="match status" value="1"/>
</dbReference>
<protein>
    <submittedName>
        <fullName evidence="7">Synaptopodin isoform X1</fullName>
    </submittedName>
</protein>
<feature type="region of interest" description="Disordered" evidence="5">
    <location>
        <begin position="1"/>
        <end position="26"/>
    </location>
</feature>
<feature type="region of interest" description="Disordered" evidence="5">
    <location>
        <begin position="291"/>
        <end position="392"/>
    </location>
</feature>
<feature type="compositionally biased region" description="Pro residues" evidence="5">
    <location>
        <begin position="1035"/>
        <end position="1059"/>
    </location>
</feature>
<evidence type="ECO:0000256" key="2">
    <source>
        <dbReference type="ARBA" id="ARBA00022490"/>
    </source>
</evidence>
<keyword evidence="2" id="KW-0963">Cytoplasm</keyword>
<dbReference type="GeneID" id="101679890"/>
<dbReference type="AlphaFoldDB" id="A0A8U0S2Z1"/>
<feature type="region of interest" description="Disordered" evidence="5">
    <location>
        <begin position="123"/>
        <end position="239"/>
    </location>
</feature>
<feature type="region of interest" description="Disordered" evidence="5">
    <location>
        <begin position="510"/>
        <end position="727"/>
    </location>
</feature>
<dbReference type="Proteomes" id="UP000000715">
    <property type="component" value="Unplaced"/>
</dbReference>
<proteinExistence type="inferred from homology"/>
<feature type="compositionally biased region" description="Polar residues" evidence="5">
    <location>
        <begin position="312"/>
        <end position="335"/>
    </location>
</feature>
<dbReference type="OrthoDB" id="8943025at2759"/>
<feature type="compositionally biased region" description="Polar residues" evidence="5">
    <location>
        <begin position="153"/>
        <end position="171"/>
    </location>
</feature>
<dbReference type="GO" id="GO:0005634">
    <property type="term" value="C:nucleus"/>
    <property type="evidence" value="ECO:0007669"/>
    <property type="project" value="TreeGrafter"/>
</dbReference>
<dbReference type="GO" id="GO:0001725">
    <property type="term" value="C:stress fiber"/>
    <property type="evidence" value="ECO:0007669"/>
    <property type="project" value="TreeGrafter"/>
</dbReference>
<dbReference type="RefSeq" id="XP_044935510.1">
    <property type="nucleotide sequence ID" value="XM_045079575.1"/>
</dbReference>
<feature type="compositionally biased region" description="Low complexity" evidence="5">
    <location>
        <begin position="355"/>
        <end position="369"/>
    </location>
</feature>
<feature type="compositionally biased region" description="Low complexity" evidence="5">
    <location>
        <begin position="825"/>
        <end position="838"/>
    </location>
</feature>
<feature type="compositionally biased region" description="Pro residues" evidence="5">
    <location>
        <begin position="345"/>
        <end position="354"/>
    </location>
</feature>
<evidence type="ECO:0000256" key="1">
    <source>
        <dbReference type="ARBA" id="ARBA00004496"/>
    </source>
</evidence>
<keyword evidence="3" id="KW-0597">Phosphoprotein</keyword>
<feature type="compositionally biased region" description="Low complexity" evidence="5">
    <location>
        <begin position="572"/>
        <end position="593"/>
    </location>
</feature>
<dbReference type="GO" id="GO:1905355">
    <property type="term" value="P:spine apparatus assembly"/>
    <property type="evidence" value="ECO:0007669"/>
    <property type="project" value="TreeGrafter"/>
</dbReference>
<dbReference type="GO" id="GO:0032233">
    <property type="term" value="P:positive regulation of actin filament bundle assembly"/>
    <property type="evidence" value="ECO:0007669"/>
    <property type="project" value="TreeGrafter"/>
</dbReference>
<name>A0A8U0S2Z1_MUSPF</name>
<evidence type="ECO:0000313" key="6">
    <source>
        <dbReference type="Proteomes" id="UP000000715"/>
    </source>
</evidence>
<reference evidence="7" key="1">
    <citation type="submission" date="2025-08" db="UniProtKB">
        <authorList>
            <consortium name="RefSeq"/>
        </authorList>
    </citation>
    <scope>IDENTIFICATION</scope>
    <source>
        <tissue evidence="7">Brain</tissue>
    </source>
</reference>
<keyword evidence="6" id="KW-1185">Reference proteome</keyword>
<organism evidence="6 7">
    <name type="scientific">Mustela putorius furo</name>
    <name type="common">European domestic ferret</name>
    <name type="synonym">Mustela furo</name>
    <dbReference type="NCBI Taxonomy" id="9669"/>
    <lineage>
        <taxon>Eukaryota</taxon>
        <taxon>Metazoa</taxon>
        <taxon>Chordata</taxon>
        <taxon>Craniata</taxon>
        <taxon>Vertebrata</taxon>
        <taxon>Euteleostomi</taxon>
        <taxon>Mammalia</taxon>
        <taxon>Eutheria</taxon>
        <taxon>Laurasiatheria</taxon>
        <taxon>Carnivora</taxon>
        <taxon>Caniformia</taxon>
        <taxon>Musteloidea</taxon>
        <taxon>Mustelidae</taxon>
        <taxon>Mustelinae</taxon>
        <taxon>Mustela</taxon>
    </lineage>
</organism>
<comment type="subcellular location">
    <subcellularLocation>
        <location evidence="1">Cytoplasm</location>
    </subcellularLocation>
</comment>
<evidence type="ECO:0000256" key="5">
    <source>
        <dbReference type="SAM" id="MobiDB-lite"/>
    </source>
</evidence>
<evidence type="ECO:0000313" key="7">
    <source>
        <dbReference type="RefSeq" id="XP_044935510.1"/>
    </source>
</evidence>
<sequence>MLGPHLPPPPHGLGEDSSTPSTFRIPDGSYRCLALEAEENSGGEESLQGEAGLMNLEEDRVASRNGDNLTCRATQGAPDLPNALGIQPPSCSREAQGCPQHDNSASKDWDTVKAQQVVIATPRPSVGPRIAQKPALGLSTSLTERDLKEAKARSQQIAAQLTTPPSSNSRGVQLFNRRRQRVNEFTLENHSRRGQKPSQESLQAPPASPAGYASGLSLSPTSLPEPGPLRNTSSQIPDVGVPVHSMEGCSEKANLLRHLEKVASEEEEVPLVVYLKENAALLTANGLHLSQNREAQQSPASPPTAEVHSPATDVNQNLSSLSGTLITPTSNSNHSLPAADINQNPPGPVTPQSPPLSSSPQPSEAQLPPNGTVSDSKPGTLCSGGQPPEPAVEVRPSTLLIDKVSVPPTTTNTFSRQTTPLSSSGTPAPDFMSSSLLIDLRPSAPAASAEQETSVWAATATPAKLYSEVHFTLAKPPSVVNRTARPFGIQGSGSTSQIERSPMVERRHLGEKILTPQPPSMADRSPRPQRHMMSHSPMVERRSVSQRSPALERRPLGNFTPPPTYAETLSTAPPASRVRSPPSYSALYPSSDPKPSPLKGQAVPASKTGILEESMARRGSRKSMFTFVEKPKVTPNPDLLDLVQTADEKRRQRDQGEAGVEEEPFALGAEASNFQQESAPRDRASPAAAEEVLPEWASCLKSPRIQAKPKPKPNQNLSEASGKGAELYARRQSRMEKYVIESSGHTELARCPSPTMSLPSSWKYSTNAPGGFRVASRSPARTPPASLYHGYLPENGVLRPEPTKQPAYQLRPSLFVLSPIKEPVKASPRAASPAKPSSLDLVPSLPKGALPVSPALPRASRSSPGLYSSPGQDGLQPTAVSPTYSSDISPVSPSRAWSPRAKQAPRPSFSTRNAGIEAQDRRESLPTSPPWTPGASRPPSSLDGWVSPGPWEPGRGSSMSSPPPLPPPPPMSPSWSERSVSPLRPEAEARPPSRQLQALLARNIINAARRKSASPRPAGAETLRPFSPPGAQAQPPRPPPPPPPRLRSPQPTRPGPPVAAAPGATFSPIPRSPLPAGPSPCASPRSPLPATPRPFPYRRSPTDSDLSLDSEDSGAKSPGILGYNICPRGWNGSLRLKRGSLPTEASCTT</sequence>
<dbReference type="GO" id="GO:0097444">
    <property type="term" value="C:spine apparatus"/>
    <property type="evidence" value="ECO:0007669"/>
    <property type="project" value="TreeGrafter"/>
</dbReference>
<dbReference type="PANTHER" id="PTHR24217:SF13">
    <property type="entry name" value="SYNAPTOPODIN"/>
    <property type="match status" value="1"/>
</dbReference>
<feature type="compositionally biased region" description="Basic and acidic residues" evidence="5">
    <location>
        <begin position="143"/>
        <end position="152"/>
    </location>
</feature>
<feature type="compositionally biased region" description="Pro residues" evidence="5">
    <location>
        <begin position="1086"/>
        <end position="1095"/>
    </location>
</feature>
<dbReference type="GO" id="GO:0098886">
    <property type="term" value="P:modification of dendritic spine"/>
    <property type="evidence" value="ECO:0007669"/>
    <property type="project" value="TreeGrafter"/>
</dbReference>
<evidence type="ECO:0000256" key="4">
    <source>
        <dbReference type="ARBA" id="ARBA00038161"/>
    </source>
</evidence>
<feature type="region of interest" description="Disordered" evidence="5">
    <location>
        <begin position="68"/>
        <end position="109"/>
    </location>
</feature>
<feature type="compositionally biased region" description="Polar residues" evidence="5">
    <location>
        <begin position="407"/>
        <end position="428"/>
    </location>
</feature>
<feature type="compositionally biased region" description="Pro residues" evidence="5">
    <location>
        <begin position="961"/>
        <end position="972"/>
    </location>
</feature>
<feature type="compositionally biased region" description="Polar residues" evidence="5">
    <location>
        <begin position="878"/>
        <end position="892"/>
    </location>
</feature>
<gene>
    <name evidence="7" type="primary">SYNPO</name>
</gene>
<comment type="similarity">
    <text evidence="4">Belongs to the synaptopodin family.</text>
</comment>
<dbReference type="GO" id="GO:0030018">
    <property type="term" value="C:Z disc"/>
    <property type="evidence" value="ECO:0007669"/>
    <property type="project" value="TreeGrafter"/>
</dbReference>
<feature type="compositionally biased region" description="Low complexity" evidence="5">
    <location>
        <begin position="851"/>
        <end position="864"/>
    </location>
</feature>
<feature type="region of interest" description="Disordered" evidence="5">
    <location>
        <begin position="825"/>
        <end position="1124"/>
    </location>
</feature>
<accession>A0A8U0S2Z1</accession>
<dbReference type="GO" id="GO:0003779">
    <property type="term" value="F:actin binding"/>
    <property type="evidence" value="ECO:0007669"/>
    <property type="project" value="TreeGrafter"/>
</dbReference>